<comment type="caution">
    <text evidence="4">The sequence shown here is derived from an EMBL/GenBank/DDBJ whole genome shotgun (WGS) entry which is preliminary data.</text>
</comment>
<dbReference type="Pfam" id="PF02638">
    <property type="entry name" value="GHL10"/>
    <property type="match status" value="1"/>
</dbReference>
<dbReference type="InterPro" id="IPR006311">
    <property type="entry name" value="TAT_signal"/>
</dbReference>
<dbReference type="EMBL" id="JAAVJB010000087">
    <property type="protein sequence ID" value="NJP67105.1"/>
    <property type="molecule type" value="Genomic_DNA"/>
</dbReference>
<name>A0ABX1ALH6_9ACTN</name>
<dbReference type="PROSITE" id="PS51318">
    <property type="entry name" value="TAT"/>
    <property type="match status" value="1"/>
</dbReference>
<evidence type="ECO:0000259" key="3">
    <source>
        <dbReference type="Pfam" id="PF02638"/>
    </source>
</evidence>
<reference evidence="4 5" key="1">
    <citation type="submission" date="2020-03" db="EMBL/GenBank/DDBJ databases">
        <title>Draft genome of Streptomyces sp. ventii, isolated from the Axial Seamount in the Pacific Ocean, and resequencing of the two type strains Streptomyces lonarensis strain NCL 716 and Streptomyces bohaiensis strain 11A07.</title>
        <authorList>
            <person name="Loughran R.M."/>
            <person name="Pfannmuller K.M."/>
            <person name="Wasson B.J."/>
            <person name="Deadmond M.C."/>
            <person name="Paddock B.E."/>
            <person name="Koyack M.J."/>
            <person name="Gallegos D.A."/>
            <person name="Mitchell E.A."/>
            <person name="Ushijima B."/>
            <person name="Saw J.H."/>
            <person name="Mcphail K.L."/>
            <person name="Videau P."/>
        </authorList>
    </citation>
    <scope>NUCLEOTIDE SEQUENCE [LARGE SCALE GENOMIC DNA]</scope>
    <source>
        <strain evidence="5">5675061</strain>
    </source>
</reference>
<dbReference type="InterPro" id="IPR003790">
    <property type="entry name" value="GHL10"/>
</dbReference>
<keyword evidence="1" id="KW-0732">Signal</keyword>
<dbReference type="InterPro" id="IPR052177">
    <property type="entry name" value="Divisome_Glycosyl_Hydrolase"/>
</dbReference>
<feature type="region of interest" description="Disordered" evidence="2">
    <location>
        <begin position="27"/>
        <end position="46"/>
    </location>
</feature>
<dbReference type="SUPFAM" id="SSF51445">
    <property type="entry name" value="(Trans)glycosidases"/>
    <property type="match status" value="1"/>
</dbReference>
<dbReference type="Proteomes" id="UP000746503">
    <property type="component" value="Unassembled WGS sequence"/>
</dbReference>
<accession>A0ABX1ALH6</accession>
<evidence type="ECO:0000313" key="4">
    <source>
        <dbReference type="EMBL" id="NJP67105.1"/>
    </source>
</evidence>
<dbReference type="RefSeq" id="WP_167933633.1">
    <property type="nucleotide sequence ID" value="NZ_JAAVJB010000087.1"/>
</dbReference>
<dbReference type="PANTHER" id="PTHR43405:SF1">
    <property type="entry name" value="GLYCOSYL HYDROLASE DIGH"/>
    <property type="match status" value="1"/>
</dbReference>
<feature type="domain" description="Glycosyl hydrolase-like 10" evidence="3">
    <location>
        <begin position="53"/>
        <end position="368"/>
    </location>
</feature>
<dbReference type="InterPro" id="IPR017853">
    <property type="entry name" value="GH"/>
</dbReference>
<gene>
    <name evidence="4" type="ORF">HCJ92_12570</name>
</gene>
<keyword evidence="5" id="KW-1185">Reference proteome</keyword>
<organism evidence="4 5">
    <name type="scientific">Streptomyces spiramenti</name>
    <dbReference type="NCBI Taxonomy" id="2720606"/>
    <lineage>
        <taxon>Bacteria</taxon>
        <taxon>Bacillati</taxon>
        <taxon>Actinomycetota</taxon>
        <taxon>Actinomycetes</taxon>
        <taxon>Kitasatosporales</taxon>
        <taxon>Streptomycetaceae</taxon>
        <taxon>Streptomyces</taxon>
    </lineage>
</organism>
<dbReference type="PANTHER" id="PTHR43405">
    <property type="entry name" value="GLYCOSYL HYDROLASE DIGH"/>
    <property type="match status" value="1"/>
</dbReference>
<protein>
    <submittedName>
        <fullName evidence="4">Family 10 glycosylhydrolase</fullName>
    </submittedName>
</protein>
<dbReference type="Gene3D" id="3.20.20.80">
    <property type="entry name" value="Glycosidases"/>
    <property type="match status" value="1"/>
</dbReference>
<evidence type="ECO:0000256" key="1">
    <source>
        <dbReference type="ARBA" id="ARBA00022729"/>
    </source>
</evidence>
<sequence length="417" mass="46095">MGHLTRRTFTAVAAGAAIGSLALTRAGATPHGGGDPDPAATPGTRAAWQPEGELRGVWIASVNNGDWPSKPGLSADQVRTELRALLDDAARWNLNAVFLQVRPTADAFWPSPHEPWSAWLTGVQGADPGWDPLAFAVEEAHERGLALHAWFNPYRIANHDDPARLAADHPARRNPEWVVRHGGGLYYNPGIPAVRRFTQDAMIHAAENYAIDGVHWDDYFYPYPVAGEEFDDAETFAEYGGDFDDLGDWRRNNVDLLVREMHERVKAVRPDLAFGISPFGVWRNRGTDPAGSDTRSLQAYDELFADTRGWVRNGWMDYVVPQLYWNIGLAAADYAKLVPWWSEVCAGTGVRLIVGEAMYKVGDASQPDAWQDPAELSRHLTLAAEEPQVTGHVFFAASQVAADPLGAMSRVYEDHYR</sequence>
<evidence type="ECO:0000313" key="5">
    <source>
        <dbReference type="Proteomes" id="UP000746503"/>
    </source>
</evidence>
<proteinExistence type="predicted"/>
<evidence type="ECO:0000256" key="2">
    <source>
        <dbReference type="SAM" id="MobiDB-lite"/>
    </source>
</evidence>